<dbReference type="EMBL" id="GGMS01006053">
    <property type="protein sequence ID" value="MBY75256.1"/>
    <property type="molecule type" value="Transcribed_RNA"/>
</dbReference>
<proteinExistence type="predicted"/>
<dbReference type="AlphaFoldDB" id="A0A2S2QBZ8"/>
<sequence>MGPTTISSAAFTWFCTTATNVSPITLYDLYKPLGDHSSCRQTSAESACSGTSPRSVGDTPRNLYVNATYTTTQSKEQNAFRMSRLTVIVSLYEGKYLEGSEWVPSPRATHFFGIKGQQHFFVTIIY</sequence>
<organism evidence="1">
    <name type="scientific">Sipha flava</name>
    <name type="common">yellow sugarcane aphid</name>
    <dbReference type="NCBI Taxonomy" id="143950"/>
    <lineage>
        <taxon>Eukaryota</taxon>
        <taxon>Metazoa</taxon>
        <taxon>Ecdysozoa</taxon>
        <taxon>Arthropoda</taxon>
        <taxon>Hexapoda</taxon>
        <taxon>Insecta</taxon>
        <taxon>Pterygota</taxon>
        <taxon>Neoptera</taxon>
        <taxon>Paraneoptera</taxon>
        <taxon>Hemiptera</taxon>
        <taxon>Sternorrhyncha</taxon>
        <taxon>Aphidomorpha</taxon>
        <taxon>Aphidoidea</taxon>
        <taxon>Aphididae</taxon>
        <taxon>Sipha</taxon>
    </lineage>
</organism>
<accession>A0A2S2QBZ8</accession>
<protein>
    <submittedName>
        <fullName evidence="1">Uncharacterized protein</fullName>
    </submittedName>
</protein>
<gene>
    <name evidence="1" type="ORF">g.2203</name>
</gene>
<evidence type="ECO:0000313" key="1">
    <source>
        <dbReference type="EMBL" id="MBY75256.1"/>
    </source>
</evidence>
<reference evidence="1" key="1">
    <citation type="submission" date="2018-04" db="EMBL/GenBank/DDBJ databases">
        <title>Transcriptome assembly of Sipha flava.</title>
        <authorList>
            <person name="Scully E.D."/>
            <person name="Geib S.M."/>
            <person name="Palmer N.A."/>
            <person name="Koch K."/>
            <person name="Bradshaw J."/>
            <person name="Heng-Moss T."/>
            <person name="Sarath G."/>
        </authorList>
    </citation>
    <scope>NUCLEOTIDE SEQUENCE</scope>
</reference>
<name>A0A2S2QBZ8_9HEMI</name>